<dbReference type="Pfam" id="PF01527">
    <property type="entry name" value="HTH_Tnp_1"/>
    <property type="match status" value="1"/>
</dbReference>
<evidence type="ECO:0000259" key="3">
    <source>
        <dbReference type="Pfam" id="PF13518"/>
    </source>
</evidence>
<proteinExistence type="inferred from homology"/>
<dbReference type="EMBL" id="ABOU02000024">
    <property type="protein sequence ID" value="EDY33465.1"/>
    <property type="molecule type" value="Genomic_DNA"/>
</dbReference>
<sequence length="238" mass="27351">MGRKPKYSVEEKLNAVREYLDGNESMNSIAKHLNISFQSFKQWVTNYEAMGTDAFATSQNKHYSKVEKEQAVAAYLAGEGSLMDICKRFKILSTRQLRSWIKKYNDHEELNASGTGGKVIMTKGRKTTFQERVEIASYCISHGHNYAETAEKFSVSYQQARNYTVKYENSGVDALQDNRGRRKPEDALTEIEKLRAELKLEKAKRQKAEMEVSFLKKLEEIERSFLYNSNIGNSKKEG</sequence>
<protein>
    <submittedName>
        <fullName evidence="4">Transposase</fullName>
    </submittedName>
</protein>
<dbReference type="InterPro" id="IPR052057">
    <property type="entry name" value="IS150/IS1296_orfA-like"/>
</dbReference>
<organism evidence="4 5">
    <name type="scientific">[Ruminococcus] lactaris ATCC 29176</name>
    <dbReference type="NCBI Taxonomy" id="471875"/>
    <lineage>
        <taxon>Bacteria</taxon>
        <taxon>Bacillati</taxon>
        <taxon>Bacillota</taxon>
        <taxon>Clostridia</taxon>
        <taxon>Lachnospirales</taxon>
        <taxon>Lachnospiraceae</taxon>
        <taxon>Mediterraneibacter</taxon>
    </lineage>
</organism>
<evidence type="ECO:0000313" key="4">
    <source>
        <dbReference type="EMBL" id="EDY33465.1"/>
    </source>
</evidence>
<reference evidence="4 5" key="1">
    <citation type="submission" date="2008-08" db="EMBL/GenBank/DDBJ databases">
        <title>Draft genome sequence of Ruminococcus lactaris ATCC 29176.</title>
        <authorList>
            <person name="Sudarsanam P."/>
            <person name="Ley R."/>
            <person name="Guruge J."/>
            <person name="Turnbaugh P.J."/>
            <person name="Mahowald M."/>
            <person name="Liep D."/>
            <person name="Gordon J."/>
        </authorList>
    </citation>
    <scope>NUCLEOTIDE SEQUENCE [LARGE SCALE GENOMIC DNA]</scope>
    <source>
        <strain evidence="4 5">ATCC 29176</strain>
    </source>
</reference>
<dbReference type="InterPro" id="IPR055247">
    <property type="entry name" value="InsJ-like_HTH"/>
</dbReference>
<keyword evidence="2" id="KW-0175">Coiled coil</keyword>
<feature type="domain" description="Insertion element IS150 protein InsJ-like helix-turn-helix" evidence="3">
    <location>
        <begin position="67"/>
        <end position="105"/>
    </location>
</feature>
<evidence type="ECO:0000313" key="5">
    <source>
        <dbReference type="Proteomes" id="UP000003254"/>
    </source>
</evidence>
<evidence type="ECO:0000256" key="2">
    <source>
        <dbReference type="SAM" id="Coils"/>
    </source>
</evidence>
<dbReference type="GO" id="GO:0043565">
    <property type="term" value="F:sequence-specific DNA binding"/>
    <property type="evidence" value="ECO:0007669"/>
    <property type="project" value="InterPro"/>
</dbReference>
<dbReference type="GO" id="GO:0006313">
    <property type="term" value="P:DNA transposition"/>
    <property type="evidence" value="ECO:0007669"/>
    <property type="project" value="InterPro"/>
</dbReference>
<evidence type="ECO:0000256" key="1">
    <source>
        <dbReference type="ARBA" id="ARBA00038232"/>
    </source>
</evidence>
<name>B5CMM5_9FIRM</name>
<dbReference type="Proteomes" id="UP000003254">
    <property type="component" value="Unassembled WGS sequence"/>
</dbReference>
<reference evidence="4 5" key="2">
    <citation type="submission" date="2008-08" db="EMBL/GenBank/DDBJ databases">
        <authorList>
            <person name="Fulton L."/>
            <person name="Clifton S."/>
            <person name="Fulton B."/>
            <person name="Xu J."/>
            <person name="Minx P."/>
            <person name="Pepin K.H."/>
            <person name="Johnson M."/>
            <person name="Bhonagiri V."/>
            <person name="Nash W.E."/>
            <person name="Mardis E.R."/>
            <person name="Wilson R.K."/>
        </authorList>
    </citation>
    <scope>NUCLEOTIDE SEQUENCE [LARGE SCALE GENOMIC DNA]</scope>
    <source>
        <strain evidence="4 5">ATCC 29176</strain>
    </source>
</reference>
<feature type="domain" description="Insertion element IS150 protein InsJ-like helix-turn-helix" evidence="3">
    <location>
        <begin position="131"/>
        <end position="183"/>
    </location>
</feature>
<dbReference type="HOGENOM" id="CLU_027402_17_4_9"/>
<accession>B5CMM5</accession>
<keyword evidence="5" id="KW-1185">Reference proteome</keyword>
<dbReference type="GO" id="GO:0004803">
    <property type="term" value="F:transposase activity"/>
    <property type="evidence" value="ECO:0007669"/>
    <property type="project" value="InterPro"/>
</dbReference>
<dbReference type="InterPro" id="IPR010921">
    <property type="entry name" value="Trp_repressor/repl_initiator"/>
</dbReference>
<feature type="coiled-coil region" evidence="2">
    <location>
        <begin position="191"/>
        <end position="218"/>
    </location>
</feature>
<dbReference type="PANTHER" id="PTHR33795">
    <property type="entry name" value="INSERTION ELEMENT IS150 PROTEIN INSJ"/>
    <property type="match status" value="1"/>
</dbReference>
<dbReference type="InterPro" id="IPR036388">
    <property type="entry name" value="WH-like_DNA-bd_sf"/>
</dbReference>
<dbReference type="eggNOG" id="COG2963">
    <property type="taxonomic scope" value="Bacteria"/>
</dbReference>
<comment type="caution">
    <text evidence="4">The sequence shown here is derived from an EMBL/GenBank/DDBJ whole genome shotgun (WGS) entry which is preliminary data.</text>
</comment>
<gene>
    <name evidence="4" type="ORF">RUMLAC_00710</name>
</gene>
<comment type="similarity">
    <text evidence="1">Belongs to the IS150/IS1296 orfA family.</text>
</comment>
<dbReference type="GeneID" id="77335104"/>
<dbReference type="InterPro" id="IPR002514">
    <property type="entry name" value="Transposase_8"/>
</dbReference>
<dbReference type="Pfam" id="PF13518">
    <property type="entry name" value="HTH_28"/>
    <property type="match status" value="2"/>
</dbReference>
<dbReference type="Gene3D" id="1.10.10.10">
    <property type="entry name" value="Winged helix-like DNA-binding domain superfamily/Winged helix DNA-binding domain"/>
    <property type="match status" value="2"/>
</dbReference>
<dbReference type="PANTHER" id="PTHR33795:SF1">
    <property type="entry name" value="INSERTION ELEMENT IS150 PROTEIN INSJ"/>
    <property type="match status" value="1"/>
</dbReference>
<dbReference type="AlphaFoldDB" id="B5CMM5"/>
<dbReference type="RefSeq" id="WP_005608690.1">
    <property type="nucleotide sequence ID" value="NZ_CP102292.1"/>
</dbReference>
<dbReference type="SUPFAM" id="SSF48295">
    <property type="entry name" value="TrpR-like"/>
    <property type="match status" value="3"/>
</dbReference>